<evidence type="ECO:0000256" key="7">
    <source>
        <dbReference type="SAM" id="Phobius"/>
    </source>
</evidence>
<feature type="transmembrane region" description="Helical" evidence="7">
    <location>
        <begin position="654"/>
        <end position="674"/>
    </location>
</feature>
<evidence type="ECO:0000259" key="9">
    <source>
        <dbReference type="PROSITE" id="PS50221"/>
    </source>
</evidence>
<evidence type="ECO:0000256" key="2">
    <source>
        <dbReference type="ARBA" id="ARBA00022692"/>
    </source>
</evidence>
<reference evidence="12 13" key="1">
    <citation type="submission" date="2022-05" db="EMBL/GenBank/DDBJ databases">
        <authorList>
            <consortium name="Genoscope - CEA"/>
            <person name="William W."/>
        </authorList>
    </citation>
    <scope>NUCLEOTIDE SEQUENCE [LARGE SCALE GENOMIC DNA]</scope>
</reference>
<keyword evidence="2 7" id="KW-0812">Transmembrane</keyword>
<dbReference type="PANTHER" id="PTHR12011:SF347">
    <property type="entry name" value="FI21270P1-RELATED"/>
    <property type="match status" value="1"/>
</dbReference>
<dbReference type="Pfam" id="PF00002">
    <property type="entry name" value="7tm_2"/>
    <property type="match status" value="1"/>
</dbReference>
<dbReference type="Gene3D" id="2.60.220.50">
    <property type="match status" value="1"/>
</dbReference>
<keyword evidence="6" id="KW-1015">Disulfide bond</keyword>
<feature type="transmembrane region" description="Helical" evidence="7">
    <location>
        <begin position="722"/>
        <end position="741"/>
    </location>
</feature>
<dbReference type="EMBL" id="CALNXI010000337">
    <property type="protein sequence ID" value="CAH3025127.1"/>
    <property type="molecule type" value="Genomic_DNA"/>
</dbReference>
<dbReference type="SMART" id="SM00034">
    <property type="entry name" value="CLECT"/>
    <property type="match status" value="1"/>
</dbReference>
<dbReference type="InterPro" id="IPR000832">
    <property type="entry name" value="GPCR_2_secretin-like"/>
</dbReference>
<protein>
    <submittedName>
        <fullName evidence="12">Uncharacterized protein</fullName>
    </submittedName>
</protein>
<dbReference type="Gene3D" id="1.20.1070.10">
    <property type="entry name" value="Rhodopsin 7-helix transmembrane proteins"/>
    <property type="match status" value="1"/>
</dbReference>
<feature type="domain" description="PA14" evidence="11">
    <location>
        <begin position="167"/>
        <end position="329"/>
    </location>
</feature>
<dbReference type="InterPro" id="IPR000203">
    <property type="entry name" value="GPS"/>
</dbReference>
<dbReference type="Pfam" id="PF00059">
    <property type="entry name" value="Lectin_C"/>
    <property type="match status" value="1"/>
</dbReference>
<feature type="domain" description="GAIN-B" evidence="9">
    <location>
        <begin position="455"/>
        <end position="605"/>
    </location>
</feature>
<dbReference type="InterPro" id="IPR001304">
    <property type="entry name" value="C-type_lectin-like"/>
</dbReference>
<dbReference type="Proteomes" id="UP001159427">
    <property type="component" value="Unassembled WGS sequence"/>
</dbReference>
<dbReference type="CDD" id="cd00037">
    <property type="entry name" value="CLECT"/>
    <property type="match status" value="1"/>
</dbReference>
<evidence type="ECO:0000313" key="12">
    <source>
        <dbReference type="EMBL" id="CAH3025127.1"/>
    </source>
</evidence>
<feature type="transmembrane region" description="Helical" evidence="7">
    <location>
        <begin position="621"/>
        <end position="642"/>
    </location>
</feature>
<keyword evidence="13" id="KW-1185">Reference proteome</keyword>
<dbReference type="InterPro" id="IPR017981">
    <property type="entry name" value="GPCR_2-like_7TM"/>
</dbReference>
<dbReference type="SUPFAM" id="SSF81321">
    <property type="entry name" value="Family A G protein-coupled receptor-like"/>
    <property type="match status" value="1"/>
</dbReference>
<evidence type="ECO:0000256" key="3">
    <source>
        <dbReference type="ARBA" id="ARBA00022729"/>
    </source>
</evidence>
<gene>
    <name evidence="12" type="ORF">PEVE_00025098</name>
</gene>
<feature type="domain" description="G-protein coupled receptors family 2 profile 2" evidence="10">
    <location>
        <begin position="626"/>
        <end position="858"/>
    </location>
</feature>
<dbReference type="Gene3D" id="3.10.100.10">
    <property type="entry name" value="Mannose-Binding Protein A, subunit A"/>
    <property type="match status" value="1"/>
</dbReference>
<keyword evidence="3" id="KW-0732">Signal</keyword>
<evidence type="ECO:0000256" key="5">
    <source>
        <dbReference type="ARBA" id="ARBA00023136"/>
    </source>
</evidence>
<dbReference type="InterPro" id="IPR057244">
    <property type="entry name" value="GAIN_B"/>
</dbReference>
<evidence type="ECO:0000256" key="1">
    <source>
        <dbReference type="ARBA" id="ARBA00004141"/>
    </source>
</evidence>
<dbReference type="PROSITE" id="PS00650">
    <property type="entry name" value="G_PROTEIN_RECEP_F2_2"/>
    <property type="match status" value="1"/>
</dbReference>
<dbReference type="SMART" id="SM00303">
    <property type="entry name" value="GPS"/>
    <property type="match status" value="1"/>
</dbReference>
<feature type="transmembrane region" description="Helical" evidence="7">
    <location>
        <begin position="809"/>
        <end position="828"/>
    </location>
</feature>
<evidence type="ECO:0000313" key="13">
    <source>
        <dbReference type="Proteomes" id="UP001159427"/>
    </source>
</evidence>
<feature type="transmembrane region" description="Helical" evidence="7">
    <location>
        <begin position="834"/>
        <end position="857"/>
    </location>
</feature>
<keyword evidence="4 7" id="KW-1133">Transmembrane helix</keyword>
<evidence type="ECO:0000259" key="11">
    <source>
        <dbReference type="PROSITE" id="PS51820"/>
    </source>
</evidence>
<dbReference type="Gene3D" id="2.60.120.1560">
    <property type="match status" value="1"/>
</dbReference>
<evidence type="ECO:0000259" key="10">
    <source>
        <dbReference type="PROSITE" id="PS50261"/>
    </source>
</evidence>
<dbReference type="PROSITE" id="PS51820">
    <property type="entry name" value="PA14"/>
    <property type="match status" value="1"/>
</dbReference>
<feature type="domain" description="C-type lectin" evidence="8">
    <location>
        <begin position="6"/>
        <end position="129"/>
    </location>
</feature>
<organism evidence="12 13">
    <name type="scientific">Porites evermanni</name>
    <dbReference type="NCBI Taxonomy" id="104178"/>
    <lineage>
        <taxon>Eukaryota</taxon>
        <taxon>Metazoa</taxon>
        <taxon>Cnidaria</taxon>
        <taxon>Anthozoa</taxon>
        <taxon>Hexacorallia</taxon>
        <taxon>Scleractinia</taxon>
        <taxon>Fungiina</taxon>
        <taxon>Poritidae</taxon>
        <taxon>Porites</taxon>
    </lineage>
</organism>
<dbReference type="InterPro" id="IPR017983">
    <property type="entry name" value="GPCR_2_secretin-like_CS"/>
</dbReference>
<evidence type="ECO:0000259" key="8">
    <source>
        <dbReference type="PROSITE" id="PS50041"/>
    </source>
</evidence>
<dbReference type="PRINTS" id="PR00249">
    <property type="entry name" value="GPCRSECRETIN"/>
</dbReference>
<evidence type="ECO:0000256" key="4">
    <source>
        <dbReference type="ARBA" id="ARBA00022989"/>
    </source>
</evidence>
<keyword evidence="5 7" id="KW-0472">Membrane</keyword>
<evidence type="ECO:0000256" key="6">
    <source>
        <dbReference type="ARBA" id="ARBA00023157"/>
    </source>
</evidence>
<feature type="transmembrane region" description="Helical" evidence="7">
    <location>
        <begin position="761"/>
        <end position="783"/>
    </location>
</feature>
<accession>A0ABN8MAT2</accession>
<comment type="subcellular location">
    <subcellularLocation>
        <location evidence="1">Membrane</location>
        <topology evidence="1">Multi-pass membrane protein</topology>
    </subcellularLocation>
</comment>
<proteinExistence type="predicted"/>
<dbReference type="PROSITE" id="PS50221">
    <property type="entry name" value="GAIN_B"/>
    <property type="match status" value="1"/>
</dbReference>
<dbReference type="SUPFAM" id="SSF56436">
    <property type="entry name" value="C-type lectin-like"/>
    <property type="match status" value="1"/>
</dbReference>
<name>A0ABN8MAT2_9CNID</name>
<dbReference type="PROSITE" id="PS50041">
    <property type="entry name" value="C_TYPE_LECTIN_2"/>
    <property type="match status" value="1"/>
</dbReference>
<sequence>MYLAIQDGVMYKFYNDNITSWSDGQRQCIEEGGHLVTLETDRKWKFVKEEIQNLSNTADDEWFIGLSNRSSEKNNWTWVTGKPLTNPHWQSGQPTGDGLCVVIAKQYPQGTYGLFNDLKCTIKKGFICEEQISFTEIQRIIIKHYGNQFHFKIQSKNTEIDFIIFFLESDKVFYERWLKIPGNDIKKLTTNPAFQKAATKSGYISRFRQQIYGTDYGARYRSYLLAKETGNYTFYTFCDDTCQLFISGDMNPREKKMIINQATNVGDAPQNCCNDSTLSPLQVSTPQFLQQNKLYYIEALLKQGVGYDRMSIGMKTPNGTMVIPIGNDFLMKNITKDYVPEGCSRVGDPNYPDYVNCNISHKINATVSFLKDLLYQVESASNSTSNFLQRIMKIAGKKTSELLKSLNDSPLKPSVTQSKQVFGVARVVEKLGESIASRITNFSTVIAVNSSGLVMKASYGRQNFLFNGAKKPGLENNIKITLPISTSTIYKAHFFSAFYKNLDKVIQNNISKIHTSNVLQRTPHHLNSKIMSGSVFRPGNKSLENNVTIRLEHTQVRSRQFSNSTGYWSTEGCHKDKQMSSDRATMCHCNHLTHFAVLMRVTDDKQCDTLHKYSAHKIKELVRFGISNFIFAFLTLLVFHLIRLMRSETSIIHLNLVSALAVAQIIFLTGIEATQNKAACKTVAVFLHYFNLVSFTWMLLEGIWLYLMIVRVFESGHSRMKKYCASAWGIPFVFVVITFSASFDGYGTDRSCWLSVQKGTIWSFVVPVLLIAVANSIILGMVVREILRLNHPTTIEGTKYQSARSGVQSAIVLLPLLGITWIFGVLTFNSETLAFQYLFAIFNSLQGFFIFLFHCLLNSEVRRVFHRKKKIWSESHDLFNTHSLSPQNYNDLSKDTLSTRNGSLRPGTSASAMSHPSQKPL</sequence>
<comment type="caution">
    <text evidence="12">The sequence shown here is derived from an EMBL/GenBank/DDBJ whole genome shotgun (WGS) entry which is preliminary data.</text>
</comment>
<dbReference type="InterPro" id="IPR016187">
    <property type="entry name" value="CTDL_fold"/>
</dbReference>
<dbReference type="PANTHER" id="PTHR12011">
    <property type="entry name" value="ADHESION G-PROTEIN COUPLED RECEPTOR"/>
    <property type="match status" value="1"/>
</dbReference>
<dbReference type="InterPro" id="IPR046338">
    <property type="entry name" value="GAIN_dom_sf"/>
</dbReference>
<feature type="transmembrane region" description="Helical" evidence="7">
    <location>
        <begin position="686"/>
        <end position="710"/>
    </location>
</feature>
<dbReference type="SUPFAM" id="SSF56988">
    <property type="entry name" value="Anthrax protective antigen"/>
    <property type="match status" value="1"/>
</dbReference>
<dbReference type="Pfam" id="PF01825">
    <property type="entry name" value="GPS"/>
    <property type="match status" value="1"/>
</dbReference>
<dbReference type="InterPro" id="IPR037524">
    <property type="entry name" value="PA14/GLEYA"/>
</dbReference>
<dbReference type="InterPro" id="IPR016186">
    <property type="entry name" value="C-type_lectin-like/link_sf"/>
</dbReference>
<dbReference type="PROSITE" id="PS50261">
    <property type="entry name" value="G_PROTEIN_RECEP_F2_4"/>
    <property type="match status" value="1"/>
</dbReference>